<name>A0A915IPT8_ROMCU</name>
<proteinExistence type="predicted"/>
<sequence length="159" mass="18530">MLQSLNSDMDPVLTAAYDQREMPTTNLAQKIVFRNIIKEFERQKELQKQYQQMQRFQQQAALPQPQPNSTQTVVPSVQVIRRGTPTSLQEQHLLDMYPKTVAFHIENDVLFQKARQIAHDQVVVPSSLRDNTLHQYHSVVMMTHQGFKRTLAMIKKCLK</sequence>
<dbReference type="WBParaSite" id="nRc.2.0.1.t15890-RA">
    <property type="protein sequence ID" value="nRc.2.0.1.t15890-RA"/>
    <property type="gene ID" value="nRc.2.0.1.g15890"/>
</dbReference>
<protein>
    <submittedName>
        <fullName evidence="2">Uncharacterized protein</fullName>
    </submittedName>
</protein>
<keyword evidence="1" id="KW-1185">Reference proteome</keyword>
<dbReference type="AlphaFoldDB" id="A0A915IPT8"/>
<accession>A0A915IPT8</accession>
<evidence type="ECO:0000313" key="1">
    <source>
        <dbReference type="Proteomes" id="UP000887565"/>
    </source>
</evidence>
<evidence type="ECO:0000313" key="2">
    <source>
        <dbReference type="WBParaSite" id="nRc.2.0.1.t15890-RA"/>
    </source>
</evidence>
<organism evidence="1 2">
    <name type="scientific">Romanomermis culicivorax</name>
    <name type="common">Nematode worm</name>
    <dbReference type="NCBI Taxonomy" id="13658"/>
    <lineage>
        <taxon>Eukaryota</taxon>
        <taxon>Metazoa</taxon>
        <taxon>Ecdysozoa</taxon>
        <taxon>Nematoda</taxon>
        <taxon>Enoplea</taxon>
        <taxon>Dorylaimia</taxon>
        <taxon>Mermithida</taxon>
        <taxon>Mermithoidea</taxon>
        <taxon>Mermithidae</taxon>
        <taxon>Romanomermis</taxon>
    </lineage>
</organism>
<reference evidence="2" key="1">
    <citation type="submission" date="2022-11" db="UniProtKB">
        <authorList>
            <consortium name="WormBaseParasite"/>
        </authorList>
    </citation>
    <scope>IDENTIFICATION</scope>
</reference>
<dbReference type="Proteomes" id="UP000887565">
    <property type="component" value="Unplaced"/>
</dbReference>
<dbReference type="Gene3D" id="1.10.340.70">
    <property type="match status" value="1"/>
</dbReference>